<dbReference type="GO" id="GO:0016740">
    <property type="term" value="F:transferase activity"/>
    <property type="evidence" value="ECO:0007669"/>
    <property type="project" value="UniProtKB-KW"/>
</dbReference>
<gene>
    <name evidence="1" type="ORF">MM415B01408_0016</name>
</gene>
<organism evidence="1">
    <name type="scientific">viral metagenome</name>
    <dbReference type="NCBI Taxonomy" id="1070528"/>
    <lineage>
        <taxon>unclassified sequences</taxon>
        <taxon>metagenomes</taxon>
        <taxon>organismal metagenomes</taxon>
    </lineage>
</organism>
<accession>A0A6M3IQQ6</accession>
<dbReference type="EMBL" id="MT141338">
    <property type="protein sequence ID" value="QJA58762.1"/>
    <property type="molecule type" value="Genomic_DNA"/>
</dbReference>
<dbReference type="SUPFAM" id="SSF52309">
    <property type="entry name" value="N-(deoxy)ribosyltransferase-like"/>
    <property type="match status" value="1"/>
</dbReference>
<keyword evidence="1" id="KW-0808">Transferase</keyword>
<dbReference type="AlphaFoldDB" id="A0A6M3IQQ6"/>
<proteinExistence type="predicted"/>
<sequence length="143" mass="16374">MKIYLASRYSRHKELQEIACVLMSQGHEITSRWIWGNHRIDDEGLSIEAKRAERERFAQEDFDDLKHAKVVISFTEIPRSTNSRGGRHVEFGIALASKKRCVVVGPRENVFHCLPGVEVVDKINEVTWLFSGITPVQKKVKGE</sequence>
<dbReference type="Gene3D" id="3.40.50.450">
    <property type="match status" value="1"/>
</dbReference>
<name>A0A6M3IQQ6_9ZZZZ</name>
<protein>
    <submittedName>
        <fullName evidence="1">Putative nucleoside deoxyribosyltransferase</fullName>
    </submittedName>
</protein>
<evidence type="ECO:0000313" key="1">
    <source>
        <dbReference type="EMBL" id="QJA58762.1"/>
    </source>
</evidence>
<reference evidence="1" key="1">
    <citation type="submission" date="2020-03" db="EMBL/GenBank/DDBJ databases">
        <title>The deep terrestrial virosphere.</title>
        <authorList>
            <person name="Holmfeldt K."/>
            <person name="Nilsson E."/>
            <person name="Simone D."/>
            <person name="Lopez-Fernandez M."/>
            <person name="Wu X."/>
            <person name="de Brujin I."/>
            <person name="Lundin D."/>
            <person name="Andersson A."/>
            <person name="Bertilsson S."/>
            <person name="Dopson M."/>
        </authorList>
    </citation>
    <scope>NUCLEOTIDE SEQUENCE</scope>
    <source>
        <strain evidence="1">MM415B01408</strain>
    </source>
</reference>